<dbReference type="STRING" id="1783515.A4E84_23525"/>
<dbReference type="RefSeq" id="WP_062928484.1">
    <property type="nucleotide sequence ID" value="NZ_CP015098.1"/>
</dbReference>
<evidence type="ECO:0000256" key="1">
    <source>
        <dbReference type="SAM" id="MobiDB-lite"/>
    </source>
</evidence>
<evidence type="ECO:0000313" key="3">
    <source>
        <dbReference type="EMBL" id="AMW12203.1"/>
    </source>
</evidence>
<sequence length="219" mass="23265">MLTTRRRAAAACLLAAVTLSVAGCSSDSDEGSGGDKIAGADAGAGSPTPSASASAEGDGPTFDFPSGLSVSVDRDSTGDAAKDAILRDMAYSAQANIEAFALGNDQTANMNRYFAGPAFTYWTKQVADFKKDGLTLTGEYRYYKFEVTDIANSKTAAVRYCEDQSKAYSMEIKTKKVLRTKASDKSFVLYTLQAQKDSAGDWQVTQQNWNKGDASCVQG</sequence>
<evidence type="ECO:0000256" key="2">
    <source>
        <dbReference type="SAM" id="SignalP"/>
    </source>
</evidence>
<accession>A0A143C433</accession>
<evidence type="ECO:0008006" key="5">
    <source>
        <dbReference type="Google" id="ProtNLM"/>
    </source>
</evidence>
<name>A0A143C433_9ACTN</name>
<keyword evidence="2" id="KW-0732">Signal</keyword>
<feature type="signal peptide" evidence="2">
    <location>
        <begin position="1"/>
        <end position="22"/>
    </location>
</feature>
<proteinExistence type="predicted"/>
<dbReference type="Proteomes" id="UP000076096">
    <property type="component" value="Chromosome"/>
</dbReference>
<feature type="region of interest" description="Disordered" evidence="1">
    <location>
        <begin position="26"/>
        <end position="58"/>
    </location>
</feature>
<organism evidence="3 4">
    <name type="scientific">Streptomyces qaidamensis</name>
    <dbReference type="NCBI Taxonomy" id="1783515"/>
    <lineage>
        <taxon>Bacteria</taxon>
        <taxon>Bacillati</taxon>
        <taxon>Actinomycetota</taxon>
        <taxon>Actinomycetes</taxon>
        <taxon>Kitasatosporales</taxon>
        <taxon>Streptomycetaceae</taxon>
        <taxon>Streptomyces</taxon>
        <taxon>Streptomyces aurantiacus group</taxon>
    </lineage>
</organism>
<gene>
    <name evidence="3" type="ORF">A4E84_23525</name>
</gene>
<keyword evidence="4" id="KW-1185">Reference proteome</keyword>
<reference evidence="4" key="1">
    <citation type="submission" date="2016-04" db="EMBL/GenBank/DDBJ databases">
        <authorList>
            <person name="Zhang B."/>
        </authorList>
    </citation>
    <scope>NUCLEOTIDE SEQUENCE [LARGE SCALE GENOMIC DNA]</scope>
    <source>
        <strain evidence="4">S10</strain>
    </source>
</reference>
<feature type="compositionally biased region" description="Low complexity" evidence="1">
    <location>
        <begin position="35"/>
        <end position="57"/>
    </location>
</feature>
<dbReference type="EMBL" id="CP015098">
    <property type="protein sequence ID" value="AMW12203.1"/>
    <property type="molecule type" value="Genomic_DNA"/>
</dbReference>
<evidence type="ECO:0000313" key="4">
    <source>
        <dbReference type="Proteomes" id="UP000076096"/>
    </source>
</evidence>
<protein>
    <recommendedName>
        <fullName evidence="5">Lipoprotein</fullName>
    </recommendedName>
</protein>
<dbReference type="PROSITE" id="PS51257">
    <property type="entry name" value="PROKAR_LIPOPROTEIN"/>
    <property type="match status" value="1"/>
</dbReference>
<feature type="chain" id="PRO_5039516794" description="Lipoprotein" evidence="2">
    <location>
        <begin position="23"/>
        <end position="219"/>
    </location>
</feature>
<dbReference type="KEGG" id="stsi:A4E84_23525"/>
<dbReference type="AlphaFoldDB" id="A0A143C433"/>